<dbReference type="PRINTS" id="PR00081">
    <property type="entry name" value="GDHRDH"/>
</dbReference>
<evidence type="ECO:0000256" key="2">
    <source>
        <dbReference type="SAM" id="Phobius"/>
    </source>
</evidence>
<dbReference type="InterPro" id="IPR002347">
    <property type="entry name" value="SDR_fam"/>
</dbReference>
<dbReference type="AlphaFoldDB" id="B3RZ11"/>
<keyword evidence="4" id="KW-1185">Reference proteome</keyword>
<dbReference type="PANTHER" id="PTHR43157">
    <property type="entry name" value="PHOSPHATIDYLINOSITOL-GLYCAN BIOSYNTHESIS CLASS F PROTEIN-RELATED"/>
    <property type="match status" value="1"/>
</dbReference>
<dbReference type="GO" id="GO:0016491">
    <property type="term" value="F:oxidoreductase activity"/>
    <property type="evidence" value="ECO:0007669"/>
    <property type="project" value="UniProtKB-KW"/>
</dbReference>
<dbReference type="EMBL" id="DS985246">
    <property type="protein sequence ID" value="EDV24120.1"/>
    <property type="molecule type" value="Genomic_DNA"/>
</dbReference>
<protein>
    <recommendedName>
        <fullName evidence="5">Retinol dehydrogenase 11</fullName>
    </recommendedName>
</protein>
<dbReference type="RefSeq" id="XP_002113646.1">
    <property type="nucleotide sequence ID" value="XM_002113610.1"/>
</dbReference>
<dbReference type="GeneID" id="6754859"/>
<feature type="transmembrane region" description="Helical" evidence="2">
    <location>
        <begin position="6"/>
        <end position="24"/>
    </location>
</feature>
<dbReference type="Proteomes" id="UP000009022">
    <property type="component" value="Unassembled WGS sequence"/>
</dbReference>
<evidence type="ECO:0000313" key="3">
    <source>
        <dbReference type="EMBL" id="EDV24120.1"/>
    </source>
</evidence>
<dbReference type="STRING" id="10228.B3RZ11"/>
<dbReference type="OMA" id="NCHVICI"/>
<evidence type="ECO:0000256" key="1">
    <source>
        <dbReference type="ARBA" id="ARBA00023002"/>
    </source>
</evidence>
<gene>
    <name evidence="3" type="ORF">TRIADDRAFT_57288</name>
</gene>
<dbReference type="Pfam" id="PF00106">
    <property type="entry name" value="adh_short"/>
    <property type="match status" value="1"/>
</dbReference>
<dbReference type="PANTHER" id="PTHR43157:SF31">
    <property type="entry name" value="PHOSPHATIDYLINOSITOL-GLYCAN BIOSYNTHESIS CLASS F PROTEIN"/>
    <property type="match status" value="1"/>
</dbReference>
<organism evidence="3 4">
    <name type="scientific">Trichoplax adhaerens</name>
    <name type="common">Trichoplax reptans</name>
    <dbReference type="NCBI Taxonomy" id="10228"/>
    <lineage>
        <taxon>Eukaryota</taxon>
        <taxon>Metazoa</taxon>
        <taxon>Placozoa</taxon>
        <taxon>Uniplacotomia</taxon>
        <taxon>Trichoplacea</taxon>
        <taxon>Trichoplacidae</taxon>
        <taxon>Trichoplax</taxon>
    </lineage>
</organism>
<dbReference type="OrthoDB" id="191139at2759"/>
<accession>B3RZ11</accession>
<dbReference type="Gene3D" id="3.40.50.720">
    <property type="entry name" value="NAD(P)-binding Rossmann-like Domain"/>
    <property type="match status" value="1"/>
</dbReference>
<dbReference type="InParanoid" id="B3RZ11"/>
<dbReference type="InterPro" id="IPR036291">
    <property type="entry name" value="NAD(P)-bd_dom_sf"/>
</dbReference>
<dbReference type="PhylomeDB" id="B3RZ11"/>
<evidence type="ECO:0008006" key="5">
    <source>
        <dbReference type="Google" id="ProtNLM"/>
    </source>
</evidence>
<name>B3RZ11_TRIAD</name>
<evidence type="ECO:0000313" key="4">
    <source>
        <dbReference type="Proteomes" id="UP000009022"/>
    </source>
</evidence>
<keyword evidence="1" id="KW-0560">Oxidoreductase</keyword>
<reference evidence="3 4" key="1">
    <citation type="journal article" date="2008" name="Nature">
        <title>The Trichoplax genome and the nature of placozoans.</title>
        <authorList>
            <person name="Srivastava M."/>
            <person name="Begovic E."/>
            <person name="Chapman J."/>
            <person name="Putnam N.H."/>
            <person name="Hellsten U."/>
            <person name="Kawashima T."/>
            <person name="Kuo A."/>
            <person name="Mitros T."/>
            <person name="Salamov A."/>
            <person name="Carpenter M.L."/>
            <person name="Signorovitch A.Y."/>
            <person name="Moreno M.A."/>
            <person name="Kamm K."/>
            <person name="Grimwood J."/>
            <person name="Schmutz J."/>
            <person name="Shapiro H."/>
            <person name="Grigoriev I.V."/>
            <person name="Buss L.W."/>
            <person name="Schierwater B."/>
            <person name="Dellaporta S.L."/>
            <person name="Rokhsar D.S."/>
        </authorList>
    </citation>
    <scope>NUCLEOTIDE SEQUENCE [LARGE SCALE GENOMIC DNA]</scope>
    <source>
        <strain evidence="3 4">Grell-BS-1999</strain>
    </source>
</reference>
<keyword evidence="2" id="KW-0812">Transmembrane</keyword>
<sequence>MIKSSIFMIVLAMIIYGYFTFIYGRLEYEGSERLDGKTVIITGANTGIGKEAAIDLARRGARVICACRSKSRGEAAIEDIKKTSGSNNVVLMMLDLGSLKSVRQFAKDIYAKEERLDVLINNAGLVGPVYRDTTKDGFERMIGVNHLGHFLLTDLLLDLLKKSQPSRIVVVSSGSHTMVPGMNFDDLMSEKSYSVLTTYAYSKLANVLFSFEMSRRLKGTSVTINSLHPGVVMTEVFRYFEDYLQLPSFINKALRWMLSAVLRDARQGAQTVICLAVDKSLQSVSGQFFEECEIYETSEAATNETEAKMLWDISQKLVNLSP</sequence>
<keyword evidence="2" id="KW-1133">Transmembrane helix</keyword>
<dbReference type="HOGENOM" id="CLU_010194_44_5_1"/>
<keyword evidence="2" id="KW-0472">Membrane</keyword>
<dbReference type="KEGG" id="tad:TRIADDRAFT_57288"/>
<dbReference type="eggNOG" id="KOG1208">
    <property type="taxonomic scope" value="Eukaryota"/>
</dbReference>
<proteinExistence type="predicted"/>
<dbReference type="CTD" id="6754859"/>
<dbReference type="SUPFAM" id="SSF51735">
    <property type="entry name" value="NAD(P)-binding Rossmann-fold domains"/>
    <property type="match status" value="1"/>
</dbReference>